<evidence type="ECO:0000256" key="5">
    <source>
        <dbReference type="ARBA" id="ARBA00022782"/>
    </source>
</evidence>
<evidence type="ECO:0000256" key="6">
    <source>
        <dbReference type="ARBA" id="ARBA00023186"/>
    </source>
</evidence>
<dbReference type="OrthoDB" id="199930at2759"/>
<dbReference type="GO" id="GO:0030154">
    <property type="term" value="P:cell differentiation"/>
    <property type="evidence" value="ECO:0007669"/>
    <property type="project" value="UniProtKB-KW"/>
</dbReference>
<dbReference type="SUPFAM" id="SSF48452">
    <property type="entry name" value="TPR-like"/>
    <property type="match status" value="1"/>
</dbReference>
<dbReference type="InterPro" id="IPR011989">
    <property type="entry name" value="ARM-like"/>
</dbReference>
<comment type="caution">
    <text evidence="9">The sequence shown here is derived from an EMBL/GenBank/DDBJ whole genome shotgun (WGS) entry which is preliminary data.</text>
</comment>
<dbReference type="InterPro" id="IPR024660">
    <property type="entry name" value="UCS_central_dom"/>
</dbReference>
<dbReference type="PANTHER" id="PTHR45994:SF1">
    <property type="entry name" value="FI21225P1"/>
    <property type="match status" value="1"/>
</dbReference>
<dbReference type="Proteomes" id="UP000783686">
    <property type="component" value="Unassembled WGS sequence"/>
</dbReference>
<dbReference type="PANTHER" id="PTHR45994">
    <property type="entry name" value="FI21225P1"/>
    <property type="match status" value="1"/>
</dbReference>
<keyword evidence="3" id="KW-0963">Cytoplasm</keyword>
<dbReference type="GO" id="GO:0048471">
    <property type="term" value="C:perinuclear region of cytoplasm"/>
    <property type="evidence" value="ECO:0007669"/>
    <property type="project" value="UniProtKB-SubCell"/>
</dbReference>
<evidence type="ECO:0000256" key="2">
    <source>
        <dbReference type="ARBA" id="ARBA00022473"/>
    </source>
</evidence>
<organism evidence="9 10">
    <name type="scientific">Bursaphelenchus okinawaensis</name>
    <dbReference type="NCBI Taxonomy" id="465554"/>
    <lineage>
        <taxon>Eukaryota</taxon>
        <taxon>Metazoa</taxon>
        <taxon>Ecdysozoa</taxon>
        <taxon>Nematoda</taxon>
        <taxon>Chromadorea</taxon>
        <taxon>Rhabditida</taxon>
        <taxon>Tylenchina</taxon>
        <taxon>Tylenchomorpha</taxon>
        <taxon>Aphelenchoidea</taxon>
        <taxon>Aphelenchoididae</taxon>
        <taxon>Bursaphelenchus</taxon>
    </lineage>
</organism>
<keyword evidence="5" id="KW-0221">Differentiation</keyword>
<dbReference type="EMBL" id="CAJFCW020000006">
    <property type="protein sequence ID" value="CAG9123212.1"/>
    <property type="molecule type" value="Genomic_DNA"/>
</dbReference>
<evidence type="ECO:0000256" key="4">
    <source>
        <dbReference type="ARBA" id="ARBA00022541"/>
    </source>
</evidence>
<evidence type="ECO:0000256" key="1">
    <source>
        <dbReference type="ARBA" id="ARBA00004556"/>
    </source>
</evidence>
<evidence type="ECO:0000259" key="8">
    <source>
        <dbReference type="Pfam" id="PF11701"/>
    </source>
</evidence>
<reference evidence="9" key="1">
    <citation type="submission" date="2020-09" db="EMBL/GenBank/DDBJ databases">
        <authorList>
            <person name="Kikuchi T."/>
        </authorList>
    </citation>
    <scope>NUCLEOTIDE SEQUENCE</scope>
    <source>
        <strain evidence="9">SH1</strain>
    </source>
</reference>
<dbReference type="Pfam" id="PF11701">
    <property type="entry name" value="UNC45-central"/>
    <property type="match status" value="1"/>
</dbReference>
<dbReference type="EMBL" id="CAJFDH010000006">
    <property type="protein sequence ID" value="CAD5227430.1"/>
    <property type="molecule type" value="Genomic_DNA"/>
</dbReference>
<dbReference type="Gene3D" id="1.25.10.10">
    <property type="entry name" value="Leucine-rich Repeat Variant"/>
    <property type="match status" value="2"/>
</dbReference>
<evidence type="ECO:0000256" key="3">
    <source>
        <dbReference type="ARBA" id="ARBA00022490"/>
    </source>
</evidence>
<keyword evidence="6" id="KW-0143">Chaperone</keyword>
<feature type="repeat" description="TPR" evidence="7">
    <location>
        <begin position="35"/>
        <end position="68"/>
    </location>
</feature>
<dbReference type="InterPro" id="IPR016024">
    <property type="entry name" value="ARM-type_fold"/>
</dbReference>
<dbReference type="InterPro" id="IPR019734">
    <property type="entry name" value="TPR_rpt"/>
</dbReference>
<feature type="domain" description="UNC-45/Cro1/She4 central" evidence="8">
    <location>
        <begin position="332"/>
        <end position="520"/>
    </location>
</feature>
<evidence type="ECO:0000256" key="7">
    <source>
        <dbReference type="PROSITE-ProRule" id="PRU00339"/>
    </source>
</evidence>
<keyword evidence="2" id="KW-0217">Developmental protein</keyword>
<comment type="subcellular location">
    <subcellularLocation>
        <location evidence="1">Cytoplasm</location>
        <location evidence="1">Perinuclear region</location>
    </subcellularLocation>
</comment>
<dbReference type="InterPro" id="IPR011990">
    <property type="entry name" value="TPR-like_helical_dom_sf"/>
</dbReference>
<dbReference type="PROSITE" id="PS50005">
    <property type="entry name" value="TPR"/>
    <property type="match status" value="1"/>
</dbReference>
<dbReference type="SMART" id="SM00028">
    <property type="entry name" value="TPR"/>
    <property type="match status" value="3"/>
</dbReference>
<evidence type="ECO:0000313" key="10">
    <source>
        <dbReference type="Proteomes" id="UP000614601"/>
    </source>
</evidence>
<name>A0A811LGW6_9BILA</name>
<dbReference type="Proteomes" id="UP000614601">
    <property type="component" value="Unassembled WGS sequence"/>
</dbReference>
<protein>
    <recommendedName>
        <fullName evidence="8">UNC-45/Cro1/She4 central domain-containing protein</fullName>
    </recommendedName>
</protein>
<dbReference type="Gene3D" id="1.25.40.10">
    <property type="entry name" value="Tetratricopeptide repeat domain"/>
    <property type="match status" value="1"/>
</dbReference>
<proteinExistence type="predicted"/>
<dbReference type="AlphaFoldDB" id="A0A811LGW6"/>
<accession>A0A811LGW6</accession>
<keyword evidence="10" id="KW-1185">Reference proteome</keyword>
<gene>
    <name evidence="9" type="ORF">BOKJ2_LOCUS12169</name>
</gene>
<evidence type="ECO:0000313" key="9">
    <source>
        <dbReference type="EMBL" id="CAD5227430.1"/>
    </source>
</evidence>
<dbReference type="GO" id="GO:0007517">
    <property type="term" value="P:muscle organ development"/>
    <property type="evidence" value="ECO:0007669"/>
    <property type="project" value="UniProtKB-KW"/>
</dbReference>
<keyword evidence="4" id="KW-0517">Myogenesis</keyword>
<dbReference type="SUPFAM" id="SSF48371">
    <property type="entry name" value="ARM repeat"/>
    <property type="match status" value="3"/>
</dbReference>
<dbReference type="GO" id="GO:0051879">
    <property type="term" value="F:Hsp90 protein binding"/>
    <property type="evidence" value="ECO:0007669"/>
    <property type="project" value="TreeGrafter"/>
</dbReference>
<sequence>MERRKQDPEKEAEIFLFLSGHSVGSLSTMPEIRSAEQLKEQGNKNFQRAEYQDAIDAYTEAIQLQPEKELKIVLYRNRAMVRLKIEDFEGAESDCDKVLELDGADSKALYRRALAREQLEKVGQAFKDAKEAARLQPGDKKIKELCEHLVKLNTEKMKLANSTENRVKEMLKMSFNEKDDEQKKKAMNNLLVLARESEDGARKVWQAGMIVNELLNVVKDKDNWSEELATNALHILDELIKKRERAMKLIELVPIPVLTRIGALRPSKEFVDAAQIVIERLFSALAAMDRSKSIKPDPEVAEQNKLHIIKLILELEEIMTDPQYSAPVREMCIDLFLKNLMHMDGGLPRGWSWRFVEDRGLLKLLHVASQIPEQCEYPVSAETRQHVALCLARLYDDMVFDTKRAIYSEKVDMFFNALMAKISDEATQIKMCAFLITMLQGAVDLGMKLVTNDAITALMLQMAGSSNNLHQYIAVELIVQTVSKHERAMAVVTNGIPVLRKLFNSDDHNVKVRALVGLCKCASAGGDDYSKQTMEEGTTITLAKTCKEFLLDTEKYSVDVRRFACEALSYLTLDADVKELIVTDETLIKALVSLGKVAGALCVFTLANIYVNLTNSYEKPKVEEELVKLAQFAKHHVPETHPLDTDEYVDKRVKALVKGGAVTACVAISKTESKKALELLARCMLAFCTDQELCGQIVSEGGAKLLLTLYKEADGDGKVKAAHALAKLGVASDPNITFAGQRMYEVVKPMAELLHPEVEGLANYDALLTLTNLASVSDSVRKRIMKEKAIPKIEEFWFMTDHEHLRAAAAELLLNMLFLEEFYEYSIEGSNERIKLWALYCDEGEDRLQLASSAGFAMLSQDERAAKKFLEEIKSWPELFVEIAQNEHPEVQRRSIMAIANIVEHSESLAAQVMATEVFKILVAVCKVKTTGTEREGAVKEAQRALDAAERFGIIKPTDREIFEKKSQLSTVPEV</sequence>
<keyword evidence="7" id="KW-0802">TPR repeat</keyword>